<protein>
    <submittedName>
        <fullName evidence="3">3-oxoacyl-ACP reductase</fullName>
        <ecNumber evidence="3">1.1.1.100</ecNumber>
    </submittedName>
</protein>
<dbReference type="PANTHER" id="PTHR42760:SF78">
    <property type="entry name" value="3-OXOACYL-[ACYL-CARRIER-PROTEIN] REDUCTASE [NADH]"/>
    <property type="match status" value="1"/>
</dbReference>
<name>A0ABU2LEH1_9ACTN</name>
<dbReference type="SMART" id="SM00822">
    <property type="entry name" value="PKS_KR"/>
    <property type="match status" value="1"/>
</dbReference>
<dbReference type="InterPro" id="IPR057326">
    <property type="entry name" value="KR_dom"/>
</dbReference>
<reference evidence="4" key="1">
    <citation type="submission" date="2023-07" db="EMBL/GenBank/DDBJ databases">
        <title>30 novel species of actinomycetes from the DSMZ collection.</title>
        <authorList>
            <person name="Nouioui I."/>
        </authorList>
    </citation>
    <scope>NUCLEOTIDE SEQUENCE [LARGE SCALE GENOMIC DNA]</scope>
    <source>
        <strain evidence="4">DSM 44917</strain>
    </source>
</reference>
<dbReference type="RefSeq" id="WP_311632941.1">
    <property type="nucleotide sequence ID" value="NZ_JAVREN010000051.1"/>
</dbReference>
<sequence length="444" mass="46300">MADRYLTFANSRPGDFITSRLGLPKPVELKRYRPGQPLTRGPVEVGQAEGSRVAKRVRDILDSAGVTVEEGAQRPSGLVFDATGITESGQLSQLHAFFHPRIRSLAPHGRVVVIGTPPELASGPGEAAAQRSLEGFIRSLGKELRNGATSHLLLVAPGAEDALESSLRFALSARSTYVSGQVLRLAPSLAASDAPAEWDRPLAGKTAIVTGAARGIGETVAEVLHRDGARVVCIDVPSAAEPLRRVARRLGGSSALELDITADDAGRLITEHLAEKHGGGVDVIVHNAGITRDRTLGRMKPDKWDSVVAVNLTAVERLTQALLPELRDGGRIIATSSISGIAGNVGQTNYAASKAGLIGLVQALAPELADRGITINAIAPGFIETKMTAAVPLFIREAGRRLNSLGQGGQPVDVAEAVAYFASPGSGALTGQVLRVCGQALLGA</sequence>
<feature type="domain" description="Ketoreductase" evidence="2">
    <location>
        <begin position="205"/>
        <end position="381"/>
    </location>
</feature>
<dbReference type="GO" id="GO:0004316">
    <property type="term" value="F:3-oxoacyl-[acyl-carrier-protein] reductase (NADPH) activity"/>
    <property type="evidence" value="ECO:0007669"/>
    <property type="project" value="UniProtKB-EC"/>
</dbReference>
<evidence type="ECO:0000313" key="4">
    <source>
        <dbReference type="Proteomes" id="UP001183388"/>
    </source>
</evidence>
<dbReference type="PROSITE" id="PS00061">
    <property type="entry name" value="ADH_SHORT"/>
    <property type="match status" value="1"/>
</dbReference>
<accession>A0ABU2LEH1</accession>
<dbReference type="SUPFAM" id="SSF51735">
    <property type="entry name" value="NAD(P)-binding Rossmann-fold domains"/>
    <property type="match status" value="1"/>
</dbReference>
<dbReference type="Pfam" id="PF13561">
    <property type="entry name" value="adh_short_C2"/>
    <property type="match status" value="1"/>
</dbReference>
<comment type="caution">
    <text evidence="3">The sequence shown here is derived from an EMBL/GenBank/DDBJ whole genome shotgun (WGS) entry which is preliminary data.</text>
</comment>
<dbReference type="InterPro" id="IPR036291">
    <property type="entry name" value="NAD(P)-bd_dom_sf"/>
</dbReference>
<comment type="similarity">
    <text evidence="1">Belongs to the short-chain dehydrogenases/reductases (SDR) family.</text>
</comment>
<dbReference type="PRINTS" id="PR00080">
    <property type="entry name" value="SDRFAMILY"/>
</dbReference>
<dbReference type="PANTHER" id="PTHR42760">
    <property type="entry name" value="SHORT-CHAIN DEHYDROGENASES/REDUCTASES FAMILY MEMBER"/>
    <property type="match status" value="1"/>
</dbReference>
<dbReference type="EMBL" id="JAVREN010000051">
    <property type="protein sequence ID" value="MDT0309969.1"/>
    <property type="molecule type" value="Genomic_DNA"/>
</dbReference>
<keyword evidence="4" id="KW-1185">Reference proteome</keyword>
<evidence type="ECO:0000313" key="3">
    <source>
        <dbReference type="EMBL" id="MDT0309969.1"/>
    </source>
</evidence>
<proteinExistence type="inferred from homology"/>
<evidence type="ECO:0000256" key="1">
    <source>
        <dbReference type="ARBA" id="ARBA00006484"/>
    </source>
</evidence>
<keyword evidence="3" id="KW-0560">Oxidoreductase</keyword>
<dbReference type="Proteomes" id="UP001183388">
    <property type="component" value="Unassembled WGS sequence"/>
</dbReference>
<dbReference type="Gene3D" id="3.40.50.720">
    <property type="entry name" value="NAD(P)-binding Rossmann-like Domain"/>
    <property type="match status" value="2"/>
</dbReference>
<dbReference type="NCBIfam" id="NF006110">
    <property type="entry name" value="PRK08261.1"/>
    <property type="match status" value="1"/>
</dbReference>
<organism evidence="3 4">
    <name type="scientific">Streptomyces boetiae</name>
    <dbReference type="NCBI Taxonomy" id="3075541"/>
    <lineage>
        <taxon>Bacteria</taxon>
        <taxon>Bacillati</taxon>
        <taxon>Actinomycetota</taxon>
        <taxon>Actinomycetes</taxon>
        <taxon>Kitasatosporales</taxon>
        <taxon>Streptomycetaceae</taxon>
        <taxon>Streptomyces</taxon>
    </lineage>
</organism>
<dbReference type="EC" id="1.1.1.100" evidence="3"/>
<dbReference type="InterPro" id="IPR020904">
    <property type="entry name" value="Sc_DH/Rdtase_CS"/>
</dbReference>
<gene>
    <name evidence="3" type="ORF">RM780_23875</name>
</gene>
<dbReference type="InterPro" id="IPR002347">
    <property type="entry name" value="SDR_fam"/>
</dbReference>
<evidence type="ECO:0000259" key="2">
    <source>
        <dbReference type="SMART" id="SM00822"/>
    </source>
</evidence>
<dbReference type="PRINTS" id="PR00081">
    <property type="entry name" value="GDHRDH"/>
</dbReference>